<dbReference type="Proteomes" id="UP000324897">
    <property type="component" value="Chromosome 2"/>
</dbReference>
<keyword evidence="2" id="KW-1185">Reference proteome</keyword>
<protein>
    <submittedName>
        <fullName evidence="1">Uncharacterized protein</fullName>
    </submittedName>
</protein>
<proteinExistence type="predicted"/>
<name>A0A5J9USL1_9POAL</name>
<dbReference type="EMBL" id="RWGY01000013">
    <property type="protein sequence ID" value="TVU26802.1"/>
    <property type="molecule type" value="Genomic_DNA"/>
</dbReference>
<sequence length="167" mass="17355">MAVGGRLKLEPAGPLHAVATAGDEESRACDEDVVVAGGPAADLPPDAAVDLDLHDQVPVGDVLGQCVGEVGRERDVGAGQHGRPDVDVAVALVHRRQRRAQRHLLVLVRRVDVQAVVVHAHAAVRVAGGDGHLQRRGEDAGDVGEVQLLESGVLEEIAAAGPFAEVR</sequence>
<accession>A0A5J9USL1</accession>
<gene>
    <name evidence="1" type="ORF">EJB05_29366</name>
</gene>
<evidence type="ECO:0000313" key="1">
    <source>
        <dbReference type="EMBL" id="TVU26802.1"/>
    </source>
</evidence>
<dbReference type="AlphaFoldDB" id="A0A5J9USL1"/>
<reference evidence="1 2" key="1">
    <citation type="journal article" date="2019" name="Sci. Rep.">
        <title>A high-quality genome of Eragrostis curvula grass provides insights into Poaceae evolution and supports new strategies to enhance forage quality.</title>
        <authorList>
            <person name="Carballo J."/>
            <person name="Santos B.A.C.M."/>
            <person name="Zappacosta D."/>
            <person name="Garbus I."/>
            <person name="Selva J.P."/>
            <person name="Gallo C.A."/>
            <person name="Diaz A."/>
            <person name="Albertini E."/>
            <person name="Caccamo M."/>
            <person name="Echenique V."/>
        </authorList>
    </citation>
    <scope>NUCLEOTIDE SEQUENCE [LARGE SCALE GENOMIC DNA]</scope>
    <source>
        <strain evidence="2">cv. Victoria</strain>
        <tissue evidence="1">Leaf</tissue>
    </source>
</reference>
<feature type="non-terminal residue" evidence="1">
    <location>
        <position position="1"/>
    </location>
</feature>
<comment type="caution">
    <text evidence="1">The sequence shown here is derived from an EMBL/GenBank/DDBJ whole genome shotgun (WGS) entry which is preliminary data.</text>
</comment>
<evidence type="ECO:0000313" key="2">
    <source>
        <dbReference type="Proteomes" id="UP000324897"/>
    </source>
</evidence>
<organism evidence="1 2">
    <name type="scientific">Eragrostis curvula</name>
    <name type="common">weeping love grass</name>
    <dbReference type="NCBI Taxonomy" id="38414"/>
    <lineage>
        <taxon>Eukaryota</taxon>
        <taxon>Viridiplantae</taxon>
        <taxon>Streptophyta</taxon>
        <taxon>Embryophyta</taxon>
        <taxon>Tracheophyta</taxon>
        <taxon>Spermatophyta</taxon>
        <taxon>Magnoliopsida</taxon>
        <taxon>Liliopsida</taxon>
        <taxon>Poales</taxon>
        <taxon>Poaceae</taxon>
        <taxon>PACMAD clade</taxon>
        <taxon>Chloridoideae</taxon>
        <taxon>Eragrostideae</taxon>
        <taxon>Eragrostidinae</taxon>
        <taxon>Eragrostis</taxon>
    </lineage>
</organism>
<dbReference type="Gramene" id="TVU26802">
    <property type="protein sequence ID" value="TVU26802"/>
    <property type="gene ID" value="EJB05_29366"/>
</dbReference>